<proteinExistence type="predicted"/>
<dbReference type="EMBL" id="CYRY02007000">
    <property type="protein sequence ID" value="VCW76187.1"/>
    <property type="molecule type" value="Genomic_DNA"/>
</dbReference>
<protein>
    <submittedName>
        <fullName evidence="2">Uncharacterized protein</fullName>
    </submittedName>
</protein>
<organism evidence="2 3">
    <name type="scientific">Gulo gulo</name>
    <name type="common">Wolverine</name>
    <name type="synonym">Gluton</name>
    <dbReference type="NCBI Taxonomy" id="48420"/>
    <lineage>
        <taxon>Eukaryota</taxon>
        <taxon>Metazoa</taxon>
        <taxon>Chordata</taxon>
        <taxon>Craniata</taxon>
        <taxon>Vertebrata</taxon>
        <taxon>Euteleostomi</taxon>
        <taxon>Mammalia</taxon>
        <taxon>Eutheria</taxon>
        <taxon>Laurasiatheria</taxon>
        <taxon>Carnivora</taxon>
        <taxon>Caniformia</taxon>
        <taxon>Musteloidea</taxon>
        <taxon>Mustelidae</taxon>
        <taxon>Guloninae</taxon>
        <taxon>Gulo</taxon>
    </lineage>
</organism>
<sequence>PRPPARTAAALRRARGPGWTRSDTAVTAPCHLILPPPDLYKEMSLRLPSFYCEIHRYPSPRKIDSGPGPNGNRVRETSSLCGLPGALFEDHYCC</sequence>
<comment type="caution">
    <text evidence="2">The sequence shown here is derived from an EMBL/GenBank/DDBJ whole genome shotgun (WGS) entry which is preliminary data.</text>
</comment>
<gene>
    <name evidence="2" type="ORF">BN2614_LOCUS1</name>
</gene>
<feature type="compositionally biased region" description="Low complexity" evidence="1">
    <location>
        <begin position="1"/>
        <end position="11"/>
    </location>
</feature>
<feature type="region of interest" description="Disordered" evidence="1">
    <location>
        <begin position="1"/>
        <end position="20"/>
    </location>
</feature>
<evidence type="ECO:0000313" key="2">
    <source>
        <dbReference type="EMBL" id="VCW76187.1"/>
    </source>
</evidence>
<dbReference type="AlphaFoldDB" id="A0A9X9LLC7"/>
<name>A0A9X9LLC7_GULGU</name>
<keyword evidence="3" id="KW-1185">Reference proteome</keyword>
<feature type="non-terminal residue" evidence="2">
    <location>
        <position position="1"/>
    </location>
</feature>
<reference evidence="2 3" key="1">
    <citation type="submission" date="2018-10" db="EMBL/GenBank/DDBJ databases">
        <authorList>
            <person name="Ekblom R."/>
            <person name="Jareborg N."/>
        </authorList>
    </citation>
    <scope>NUCLEOTIDE SEQUENCE [LARGE SCALE GENOMIC DNA]</scope>
    <source>
        <tissue evidence="2">Muscle</tissue>
    </source>
</reference>
<evidence type="ECO:0000256" key="1">
    <source>
        <dbReference type="SAM" id="MobiDB-lite"/>
    </source>
</evidence>
<accession>A0A9X9LLC7</accession>
<dbReference type="Proteomes" id="UP000269945">
    <property type="component" value="Unassembled WGS sequence"/>
</dbReference>
<evidence type="ECO:0000313" key="3">
    <source>
        <dbReference type="Proteomes" id="UP000269945"/>
    </source>
</evidence>